<dbReference type="OrthoDB" id="1654098at2"/>
<reference evidence="2 3" key="1">
    <citation type="journal article" date="2018" name="BMC Genomics">
        <title>Whole genome sequencing and function prediction of 133 gut anaerobes isolated from chicken caecum in pure cultures.</title>
        <authorList>
            <person name="Medvecky M."/>
            <person name="Cejkova D."/>
            <person name="Polansky O."/>
            <person name="Karasova D."/>
            <person name="Kubasova T."/>
            <person name="Cizek A."/>
            <person name="Rychlik I."/>
        </authorList>
    </citation>
    <scope>NUCLEOTIDE SEQUENCE [LARGE SCALE GENOMIC DNA]</scope>
    <source>
        <strain evidence="2 3">An13</strain>
    </source>
</reference>
<proteinExistence type="predicted"/>
<keyword evidence="1" id="KW-0732">Signal</keyword>
<sequence length="129" mass="14502">MMKKWGLALICALLLMGCHPRQSVVENEITSSTKQDVYQYQDLLLFIDKKAFQQDGFSFQIELNGVGIGDFAVFTDQSHHQATCVLSSQKDCQLTFTFEEDCVIVKATKEDDFLGADLSGHYVLQEALL</sequence>
<dbReference type="AlphaFoldDB" id="A0A1Y4SYS5"/>
<gene>
    <name evidence="2" type="ORF">B5E75_07800</name>
</gene>
<protein>
    <recommendedName>
        <fullName evidence="4">Lipoprotein</fullName>
    </recommendedName>
</protein>
<evidence type="ECO:0008006" key="4">
    <source>
        <dbReference type="Google" id="ProtNLM"/>
    </source>
</evidence>
<feature type="signal peptide" evidence="1">
    <location>
        <begin position="1"/>
        <end position="23"/>
    </location>
</feature>
<dbReference type="PROSITE" id="PS51257">
    <property type="entry name" value="PROKAR_LIPOPROTEIN"/>
    <property type="match status" value="1"/>
</dbReference>
<accession>A0A1Y4SYS5</accession>
<evidence type="ECO:0000313" key="2">
    <source>
        <dbReference type="EMBL" id="OUQ34092.1"/>
    </source>
</evidence>
<name>A0A1Y4SYS5_9FIRM</name>
<comment type="caution">
    <text evidence="2">The sequence shown here is derived from an EMBL/GenBank/DDBJ whole genome shotgun (WGS) entry which is preliminary data.</text>
</comment>
<feature type="chain" id="PRO_5012757155" description="Lipoprotein" evidence="1">
    <location>
        <begin position="24"/>
        <end position="129"/>
    </location>
</feature>
<dbReference type="Proteomes" id="UP000195305">
    <property type="component" value="Unassembled WGS sequence"/>
</dbReference>
<organism evidence="2 3">
    <name type="scientific">Massilimicrobiota timonensis</name>
    <dbReference type="NCBI Taxonomy" id="1776392"/>
    <lineage>
        <taxon>Bacteria</taxon>
        <taxon>Bacillati</taxon>
        <taxon>Bacillota</taxon>
        <taxon>Erysipelotrichia</taxon>
        <taxon>Erysipelotrichales</taxon>
        <taxon>Erysipelotrichaceae</taxon>
        <taxon>Massilimicrobiota</taxon>
    </lineage>
</organism>
<dbReference type="EMBL" id="NFLJ01000020">
    <property type="protein sequence ID" value="OUQ34092.1"/>
    <property type="molecule type" value="Genomic_DNA"/>
</dbReference>
<evidence type="ECO:0000313" key="3">
    <source>
        <dbReference type="Proteomes" id="UP000195305"/>
    </source>
</evidence>
<keyword evidence="3" id="KW-1185">Reference proteome</keyword>
<evidence type="ECO:0000256" key="1">
    <source>
        <dbReference type="SAM" id="SignalP"/>
    </source>
</evidence>
<dbReference type="RefSeq" id="WP_087358189.1">
    <property type="nucleotide sequence ID" value="NZ_NFLJ01000020.1"/>
</dbReference>